<dbReference type="InterPro" id="IPR026444">
    <property type="entry name" value="Secre_tail"/>
</dbReference>
<evidence type="ECO:0000259" key="5">
    <source>
        <dbReference type="PROSITE" id="PS51762"/>
    </source>
</evidence>
<dbReference type="SUPFAM" id="SSF49785">
    <property type="entry name" value="Galactose-binding domain-like"/>
    <property type="match status" value="1"/>
</dbReference>
<dbReference type="KEGG" id="taj:C1A40_12565"/>
<feature type="domain" description="GH16" evidence="5">
    <location>
        <begin position="21"/>
        <end position="378"/>
    </location>
</feature>
<dbReference type="Gene3D" id="2.60.120.200">
    <property type="match status" value="1"/>
</dbReference>
<feature type="chain" id="PRO_5014334158" description="Beta-agarase" evidence="3">
    <location>
        <begin position="21"/>
        <end position="601"/>
    </location>
</feature>
<keyword evidence="2 3" id="KW-0732">Signal</keyword>
<dbReference type="CDD" id="cd04079">
    <property type="entry name" value="CBM6_agarase-like"/>
    <property type="match status" value="1"/>
</dbReference>
<proteinExistence type="inferred from homology"/>
<dbReference type="Proteomes" id="UP000236592">
    <property type="component" value="Chromosome"/>
</dbReference>
<dbReference type="InterPro" id="IPR000757">
    <property type="entry name" value="Beta-glucanase-like"/>
</dbReference>
<organism evidence="6 7">
    <name type="scientific">Pseudotamlana carrageenivorans</name>
    <dbReference type="NCBI Taxonomy" id="2069432"/>
    <lineage>
        <taxon>Bacteria</taxon>
        <taxon>Pseudomonadati</taxon>
        <taxon>Bacteroidota</taxon>
        <taxon>Flavobacteriia</taxon>
        <taxon>Flavobacteriales</taxon>
        <taxon>Flavobacteriaceae</taxon>
        <taxon>Pseudotamlana</taxon>
    </lineage>
</organism>
<dbReference type="Pfam" id="PF03422">
    <property type="entry name" value="CBM_6"/>
    <property type="match status" value="1"/>
</dbReference>
<evidence type="ECO:0008006" key="8">
    <source>
        <dbReference type="Google" id="ProtNLM"/>
    </source>
</evidence>
<sequence>MTRNRLTLWALFLCILGAEAQDWNNVPIAPNPGANHVWQLQDNVSDDFNYSFNAATTKSNFGNNKWYNFYHNAWDGPGTTYWKYNHVAVDGSDLVIHASRWDRSNEDQPISQYPNKMNKPNDGISAGCITSNQTVLYPVFVEASISVANIALASDVWLLSADDTQEIDIIECYGGADSGNAFFAKDIHLSHHSFVRNPFQDYQPRGHNSWWTRSDITTSWGDYCWNNGNRKYVQIGVNWIGPKHFEYYIDGELVRVLYDKASATKNGNTWFYTYPSMTNGVLDFDSDGYQTENAYSTSSNYSFDTLKAASNTSSVSVIDPYNFQNGNGFTKPLDVIVNVESQNWHVDAGRTPSDALLNDPSKNTLKVDWIRAYKPVLDNNGTSSLIIEAEDFINTDGTYNDGYVPYGVNKSSVGINYVNEGDEAEYSLNVPNDLAGEYHITYQISTPLDDTKIAIYLDGVLVSDDAVPNNGSWDSYQALTAGSTIILPAGTHNVKIVASGTNAWQWNLDKIVFSLENSLSTPEITQEDVAIYPNPASQIINIKSKVLINHIEVYNVLGAKVLEKHSEFSTISVANLKPGNYFLRLATANGSITKHIVVKHN</sequence>
<keyword evidence="7" id="KW-1185">Reference proteome</keyword>
<dbReference type="InterPro" id="IPR005084">
    <property type="entry name" value="CBM6"/>
</dbReference>
<reference evidence="7" key="1">
    <citation type="submission" date="2018-01" db="EMBL/GenBank/DDBJ databases">
        <title>Complete genome of Tamlana sp. UJ94.</title>
        <authorList>
            <person name="Jung J."/>
            <person name="Chung D."/>
            <person name="Bae S.S."/>
            <person name="Baek K."/>
        </authorList>
    </citation>
    <scope>NUCLEOTIDE SEQUENCE [LARGE SCALE GENOMIC DNA]</scope>
    <source>
        <strain evidence="7">UJ94</strain>
    </source>
</reference>
<evidence type="ECO:0000256" key="1">
    <source>
        <dbReference type="ARBA" id="ARBA00006865"/>
    </source>
</evidence>
<feature type="signal peptide" evidence="3">
    <location>
        <begin position="1"/>
        <end position="20"/>
    </location>
</feature>
<dbReference type="OrthoDB" id="9809583at2"/>
<dbReference type="NCBIfam" id="TIGR04183">
    <property type="entry name" value="Por_Secre_tail"/>
    <property type="match status" value="1"/>
</dbReference>
<dbReference type="EMBL" id="CP025938">
    <property type="protein sequence ID" value="AUS06230.1"/>
    <property type="molecule type" value="Genomic_DNA"/>
</dbReference>
<dbReference type="GO" id="GO:0030246">
    <property type="term" value="F:carbohydrate binding"/>
    <property type="evidence" value="ECO:0007669"/>
    <property type="project" value="InterPro"/>
</dbReference>
<evidence type="ECO:0000256" key="3">
    <source>
        <dbReference type="SAM" id="SignalP"/>
    </source>
</evidence>
<gene>
    <name evidence="6" type="ORF">C1A40_12565</name>
</gene>
<dbReference type="SMART" id="SM00606">
    <property type="entry name" value="CBD_IV"/>
    <property type="match status" value="1"/>
</dbReference>
<evidence type="ECO:0000313" key="7">
    <source>
        <dbReference type="Proteomes" id="UP000236592"/>
    </source>
</evidence>
<accession>A0A2I7SJZ3</accession>
<dbReference type="InterPro" id="IPR006584">
    <property type="entry name" value="Cellulose-bd_IV"/>
</dbReference>
<dbReference type="InterPro" id="IPR013320">
    <property type="entry name" value="ConA-like_dom_sf"/>
</dbReference>
<dbReference type="PROSITE" id="PS51762">
    <property type="entry name" value="GH16_2"/>
    <property type="match status" value="1"/>
</dbReference>
<dbReference type="GO" id="GO:0005975">
    <property type="term" value="P:carbohydrate metabolic process"/>
    <property type="evidence" value="ECO:0007669"/>
    <property type="project" value="InterPro"/>
</dbReference>
<dbReference type="GO" id="GO:0004553">
    <property type="term" value="F:hydrolase activity, hydrolyzing O-glycosyl compounds"/>
    <property type="evidence" value="ECO:0007669"/>
    <property type="project" value="InterPro"/>
</dbReference>
<feature type="domain" description="CBM6" evidence="4">
    <location>
        <begin position="385"/>
        <end position="514"/>
    </location>
</feature>
<dbReference type="Gene3D" id="2.60.120.260">
    <property type="entry name" value="Galactose-binding domain-like"/>
    <property type="match status" value="1"/>
</dbReference>
<evidence type="ECO:0000313" key="6">
    <source>
        <dbReference type="EMBL" id="AUS06230.1"/>
    </source>
</evidence>
<dbReference type="AlphaFoldDB" id="A0A2I7SJZ3"/>
<comment type="similarity">
    <text evidence="1">Belongs to the glycosyl hydrolase 16 family.</text>
</comment>
<dbReference type="InterPro" id="IPR008979">
    <property type="entry name" value="Galactose-bd-like_sf"/>
</dbReference>
<dbReference type="SUPFAM" id="SSF49899">
    <property type="entry name" value="Concanavalin A-like lectins/glucanases"/>
    <property type="match status" value="1"/>
</dbReference>
<dbReference type="Pfam" id="PF18962">
    <property type="entry name" value="Por_Secre_tail"/>
    <property type="match status" value="1"/>
</dbReference>
<dbReference type="RefSeq" id="WP_102996192.1">
    <property type="nucleotide sequence ID" value="NZ_CP025938.1"/>
</dbReference>
<name>A0A2I7SJZ3_9FLAO</name>
<evidence type="ECO:0000256" key="2">
    <source>
        <dbReference type="ARBA" id="ARBA00022729"/>
    </source>
</evidence>
<protein>
    <recommendedName>
        <fullName evidence="8">Beta-agarase</fullName>
    </recommendedName>
</protein>
<evidence type="ECO:0000259" key="4">
    <source>
        <dbReference type="PROSITE" id="PS51175"/>
    </source>
</evidence>
<dbReference type="PROSITE" id="PS51175">
    <property type="entry name" value="CBM6"/>
    <property type="match status" value="1"/>
</dbReference>